<evidence type="ECO:0000313" key="3">
    <source>
        <dbReference type="Proteomes" id="UP001219525"/>
    </source>
</evidence>
<organism evidence="2 3">
    <name type="scientific">Mycena pura</name>
    <dbReference type="NCBI Taxonomy" id="153505"/>
    <lineage>
        <taxon>Eukaryota</taxon>
        <taxon>Fungi</taxon>
        <taxon>Dikarya</taxon>
        <taxon>Basidiomycota</taxon>
        <taxon>Agaricomycotina</taxon>
        <taxon>Agaricomycetes</taxon>
        <taxon>Agaricomycetidae</taxon>
        <taxon>Agaricales</taxon>
        <taxon>Marasmiineae</taxon>
        <taxon>Mycenaceae</taxon>
        <taxon>Mycena</taxon>
    </lineage>
</organism>
<evidence type="ECO:0000313" key="2">
    <source>
        <dbReference type="EMBL" id="KAJ7210012.1"/>
    </source>
</evidence>
<dbReference type="InterPro" id="IPR005804">
    <property type="entry name" value="FA_desaturase_dom"/>
</dbReference>
<reference evidence="2" key="1">
    <citation type="submission" date="2023-03" db="EMBL/GenBank/DDBJ databases">
        <title>Massive genome expansion in bonnet fungi (Mycena s.s.) driven by repeated elements and novel gene families across ecological guilds.</title>
        <authorList>
            <consortium name="Lawrence Berkeley National Laboratory"/>
            <person name="Harder C.B."/>
            <person name="Miyauchi S."/>
            <person name="Viragh M."/>
            <person name="Kuo A."/>
            <person name="Thoen E."/>
            <person name="Andreopoulos B."/>
            <person name="Lu D."/>
            <person name="Skrede I."/>
            <person name="Drula E."/>
            <person name="Henrissat B."/>
            <person name="Morin E."/>
            <person name="Kohler A."/>
            <person name="Barry K."/>
            <person name="LaButti K."/>
            <person name="Morin E."/>
            <person name="Salamov A."/>
            <person name="Lipzen A."/>
            <person name="Mereny Z."/>
            <person name="Hegedus B."/>
            <person name="Baldrian P."/>
            <person name="Stursova M."/>
            <person name="Weitz H."/>
            <person name="Taylor A."/>
            <person name="Grigoriev I.V."/>
            <person name="Nagy L.G."/>
            <person name="Martin F."/>
            <person name="Kauserud H."/>
        </authorList>
    </citation>
    <scope>NUCLEOTIDE SEQUENCE</scope>
    <source>
        <strain evidence="2">9144</strain>
    </source>
</reference>
<dbReference type="GO" id="GO:0016491">
    <property type="term" value="F:oxidoreductase activity"/>
    <property type="evidence" value="ECO:0007669"/>
    <property type="project" value="InterPro"/>
</dbReference>
<comment type="caution">
    <text evidence="2">The sequence shown here is derived from an EMBL/GenBank/DDBJ whole genome shotgun (WGS) entry which is preliminary data.</text>
</comment>
<dbReference type="GO" id="GO:0006629">
    <property type="term" value="P:lipid metabolic process"/>
    <property type="evidence" value="ECO:0007669"/>
    <property type="project" value="InterPro"/>
</dbReference>
<dbReference type="InterPro" id="IPR012171">
    <property type="entry name" value="Fatty_acid_desaturase"/>
</dbReference>
<evidence type="ECO:0000259" key="1">
    <source>
        <dbReference type="Pfam" id="PF00487"/>
    </source>
</evidence>
<dbReference type="Proteomes" id="UP001219525">
    <property type="component" value="Unassembled WGS sequence"/>
</dbReference>
<dbReference type="EMBL" id="JARJCW010000029">
    <property type="protein sequence ID" value="KAJ7210012.1"/>
    <property type="molecule type" value="Genomic_DNA"/>
</dbReference>
<name>A0AAD6VDL7_9AGAR</name>
<feature type="non-terminal residue" evidence="2">
    <location>
        <position position="403"/>
    </location>
</feature>
<sequence>SMFSNGPEYAKRQKTPFSIPNVTYGELRAATPQHVFTKSTLKGLAYVAQDVATVSLLYFACLRIDQTSNAVARNFALSALSARVFNWALWLVYWVAQSIAMAGCWCLAHEAGHGNISPHEAVNEAVGYVFHTCLLTPYYAWKRSHHTHHRRTASLENDDSYVPATRSDLGLHEDTRFHEMLEETPLFTLIRMLMMQLLGYQSYLIFNTMGCPSDPPGTNHFSPSSVLFKKSDYNKIIASNIGLVAIGSVLVRYSMNNGAASLLMHYVVPYLLCHHWIVLITYLQHSDPTLPHYRAGKWTWLRGALATVDRPILGWVGRVFLHNVSHDHTGHHIFPSVPFYNQPVVTETLKTVLGADYNYDSTGAFYALYRTFTQCYFVDDEGDVVMYRNRYGQSARVIAPEQS</sequence>
<gene>
    <name evidence="2" type="ORF">GGX14DRAFT_626269</name>
</gene>
<dbReference type="CDD" id="cd03507">
    <property type="entry name" value="Delta12-FADS-like"/>
    <property type="match status" value="1"/>
</dbReference>
<feature type="domain" description="Fatty acid desaturase" evidence="1">
    <location>
        <begin position="89"/>
        <end position="355"/>
    </location>
</feature>
<keyword evidence="3" id="KW-1185">Reference proteome</keyword>
<dbReference type="AlphaFoldDB" id="A0AAD6VDL7"/>
<feature type="non-terminal residue" evidence="2">
    <location>
        <position position="1"/>
    </location>
</feature>
<dbReference type="Pfam" id="PF00487">
    <property type="entry name" value="FA_desaturase"/>
    <property type="match status" value="1"/>
</dbReference>
<protein>
    <submittedName>
        <fullName evidence="2">Fatty acid conjugase</fullName>
    </submittedName>
</protein>
<proteinExistence type="predicted"/>
<accession>A0AAD6VDL7</accession>
<dbReference type="PANTHER" id="PTHR32100">
    <property type="entry name" value="OMEGA-6 FATTY ACID DESATURASE, CHLOROPLASTIC"/>
    <property type="match status" value="1"/>
</dbReference>